<dbReference type="InterPro" id="IPR005545">
    <property type="entry name" value="YCII"/>
</dbReference>
<dbReference type="AlphaFoldDB" id="A0A5B8I436"/>
<comment type="similarity">
    <text evidence="1">Belongs to the YciI family.</text>
</comment>
<dbReference type="OrthoDB" id="8968203at2"/>
<dbReference type="RefSeq" id="WP_146277988.1">
    <property type="nucleotide sequence ID" value="NZ_CP042260.1"/>
</dbReference>
<accession>A0A5B8I436</accession>
<dbReference type="Proteomes" id="UP001060018">
    <property type="component" value="Chromosome"/>
</dbReference>
<dbReference type="EMBL" id="CP102487">
    <property type="protein sequence ID" value="UUX59928.1"/>
    <property type="molecule type" value="Genomic_DNA"/>
</dbReference>
<dbReference type="InterPro" id="IPR011008">
    <property type="entry name" value="Dimeric_a/b-barrel"/>
</dbReference>
<keyword evidence="5" id="KW-1185">Reference proteome</keyword>
<name>A0A5B8I436_9MICC</name>
<dbReference type="Proteomes" id="UP000320717">
    <property type="component" value="Chromosome"/>
</dbReference>
<gene>
    <name evidence="3" type="ORF">FQA45_16390</name>
    <name evidence="4" type="ORF">NUH22_04725</name>
</gene>
<dbReference type="Gene3D" id="3.30.70.1060">
    <property type="entry name" value="Dimeric alpha+beta barrel"/>
    <property type="match status" value="1"/>
</dbReference>
<evidence type="ECO:0000256" key="1">
    <source>
        <dbReference type="ARBA" id="ARBA00007689"/>
    </source>
</evidence>
<dbReference type="Pfam" id="PF03795">
    <property type="entry name" value="YCII"/>
    <property type="match status" value="1"/>
</dbReference>
<protein>
    <submittedName>
        <fullName evidence="4">YciI family protein</fullName>
    </submittedName>
</protein>
<dbReference type="SUPFAM" id="SSF54909">
    <property type="entry name" value="Dimeric alpha+beta barrel"/>
    <property type="match status" value="1"/>
</dbReference>
<evidence type="ECO:0000313" key="6">
    <source>
        <dbReference type="Proteomes" id="UP001060018"/>
    </source>
</evidence>
<sequence>MTVFAVEYVYAEDSVELRNEHRPAHREYLVGFVNEGPARVLASGPTPATDGALLIIAAESEAVLNELLANDPFNKVGAIAQANISEWNPVIGLLQEFSA</sequence>
<organism evidence="4 6">
    <name type="scientific">Glutamicibacter halophytocola</name>
    <dbReference type="NCBI Taxonomy" id="1933880"/>
    <lineage>
        <taxon>Bacteria</taxon>
        <taxon>Bacillati</taxon>
        <taxon>Actinomycetota</taxon>
        <taxon>Actinomycetes</taxon>
        <taxon>Micrococcales</taxon>
        <taxon>Micrococcaceae</taxon>
        <taxon>Glutamicibacter</taxon>
    </lineage>
</organism>
<evidence type="ECO:0000313" key="5">
    <source>
        <dbReference type="Proteomes" id="UP000320717"/>
    </source>
</evidence>
<feature type="domain" description="YCII-related" evidence="2">
    <location>
        <begin position="5"/>
        <end position="88"/>
    </location>
</feature>
<evidence type="ECO:0000313" key="3">
    <source>
        <dbReference type="EMBL" id="QDY67755.1"/>
    </source>
</evidence>
<proteinExistence type="inferred from homology"/>
<dbReference type="EMBL" id="CP042260">
    <property type="protein sequence ID" value="QDY67755.1"/>
    <property type="molecule type" value="Genomic_DNA"/>
</dbReference>
<evidence type="ECO:0000259" key="2">
    <source>
        <dbReference type="Pfam" id="PF03795"/>
    </source>
</evidence>
<evidence type="ECO:0000313" key="4">
    <source>
        <dbReference type="EMBL" id="UUX59928.1"/>
    </source>
</evidence>
<reference evidence="3 5" key="1">
    <citation type="submission" date="2019-07" db="EMBL/GenBank/DDBJ databases">
        <title>Complete Genome Sequence of drought tolerant Plant Growth-Promoting Rhizobacterium Glutamicibacter halophytocola DR408.</title>
        <authorList>
            <person name="Nishu S.D."/>
            <person name="Lee T.K."/>
        </authorList>
    </citation>
    <scope>NUCLEOTIDE SEQUENCE [LARGE SCALE GENOMIC DNA]</scope>
    <source>
        <strain evidence="3 5">DR408</strain>
    </source>
</reference>
<reference evidence="4" key="2">
    <citation type="journal article" date="2022" name="Pest Manag. Sci.">
        <title>Glutamicibacter halophytocola-mediated host fitness of potato tuber moth on Solanaceae crops.</title>
        <authorList>
            <person name="Wang W."/>
            <person name="Xiao G."/>
            <person name="Du G."/>
            <person name="Chang L."/>
            <person name="Yang Y."/>
            <person name="Ye J."/>
            <person name="Chen B."/>
        </authorList>
    </citation>
    <scope>NUCLEOTIDE SEQUENCE</scope>
    <source>
        <strain evidence="4">S2</strain>
    </source>
</reference>